<sequence>MALTAPLASPVYNAPASNAGASSTRGISVTHAAPPHKVLAINRVGGPWLDYHFPGGSSAFLAQLLGQIMPAESLVQPVIIQKMHASYAALLTPYGSEASVFFSPYALDKDRPIDLYT</sequence>
<name>A0A1Y2L086_9PROT</name>
<evidence type="ECO:0000313" key="1">
    <source>
        <dbReference type="EMBL" id="OSQ38528.1"/>
    </source>
</evidence>
<organism evidence="1 2">
    <name type="scientific">Thalassospira mesophila</name>
    <dbReference type="NCBI Taxonomy" id="1293891"/>
    <lineage>
        <taxon>Bacteria</taxon>
        <taxon>Pseudomonadati</taxon>
        <taxon>Pseudomonadota</taxon>
        <taxon>Alphaproteobacteria</taxon>
        <taxon>Rhodospirillales</taxon>
        <taxon>Thalassospiraceae</taxon>
        <taxon>Thalassospira</taxon>
    </lineage>
</organism>
<gene>
    <name evidence="1" type="ORF">TMES_12090</name>
</gene>
<accession>A0A1Y2L086</accession>
<evidence type="ECO:0000313" key="2">
    <source>
        <dbReference type="Proteomes" id="UP000193391"/>
    </source>
</evidence>
<dbReference type="EMBL" id="JFKA01000004">
    <property type="protein sequence ID" value="OSQ38528.1"/>
    <property type="molecule type" value="Genomic_DNA"/>
</dbReference>
<dbReference type="AlphaFoldDB" id="A0A1Y2L086"/>
<keyword evidence="2" id="KW-1185">Reference proteome</keyword>
<protein>
    <submittedName>
        <fullName evidence="1">Uncharacterized protein</fullName>
    </submittedName>
</protein>
<proteinExistence type="predicted"/>
<comment type="caution">
    <text evidence="1">The sequence shown here is derived from an EMBL/GenBank/DDBJ whole genome shotgun (WGS) entry which is preliminary data.</text>
</comment>
<reference evidence="1 2" key="1">
    <citation type="submission" date="2014-03" db="EMBL/GenBank/DDBJ databases">
        <title>The draft genome sequence of Thalassospira mesophila JCM 18969.</title>
        <authorList>
            <person name="Lai Q."/>
            <person name="Shao Z."/>
        </authorList>
    </citation>
    <scope>NUCLEOTIDE SEQUENCE [LARGE SCALE GENOMIC DNA]</scope>
    <source>
        <strain evidence="1 2">JCM 18969</strain>
    </source>
</reference>
<dbReference type="Proteomes" id="UP000193391">
    <property type="component" value="Unassembled WGS sequence"/>
</dbReference>